<feature type="compositionally biased region" description="Low complexity" evidence="1">
    <location>
        <begin position="191"/>
        <end position="202"/>
    </location>
</feature>
<dbReference type="OrthoDB" id="2537860at2759"/>
<feature type="compositionally biased region" description="Polar residues" evidence="1">
    <location>
        <begin position="69"/>
        <end position="80"/>
    </location>
</feature>
<protein>
    <submittedName>
        <fullName evidence="2">BZ3500_MvSof-1268-A1-R1_Chr4-2g07014 protein</fullName>
    </submittedName>
</protein>
<evidence type="ECO:0000256" key="1">
    <source>
        <dbReference type="SAM" id="MobiDB-lite"/>
    </source>
</evidence>
<sequence>MAVISPFYHPYIMEDMITPARSSSGRPRAATEYDLCVSPAMLSYALPLEVPRPPRLEITTRAFQTTARPLHTYTASSLSSRTKHRPSPSASSSSLGPLVHEVPSRLGCSISSRNLGPARDLTMSRRSSSSSSTITTGMMSPPHSPGIHSPLSRAVTEAEVLAARMLPSRKAYTSKLASPTSPVSVAPILAPNSPAFSSVSSSPSPPPLGSPTMKYKKPDAELDRWLQALSVAQSRADSRLP</sequence>
<dbReference type="EMBL" id="FMWP01000092">
    <property type="protein sequence ID" value="SCZ97136.1"/>
    <property type="molecule type" value="Genomic_DNA"/>
</dbReference>
<name>A0A2X0KYV2_9BASI</name>
<reference evidence="3" key="1">
    <citation type="submission" date="2016-10" db="EMBL/GenBank/DDBJ databases">
        <authorList>
            <person name="Jeantristanb JTB J.-T."/>
            <person name="Ricardo R."/>
        </authorList>
    </citation>
    <scope>NUCLEOTIDE SEQUENCE [LARGE SCALE GENOMIC DNA]</scope>
</reference>
<evidence type="ECO:0000313" key="3">
    <source>
        <dbReference type="Proteomes" id="UP000249723"/>
    </source>
</evidence>
<dbReference type="Proteomes" id="UP000249723">
    <property type="component" value="Unassembled WGS sequence"/>
</dbReference>
<feature type="region of interest" description="Disordered" evidence="1">
    <location>
        <begin position="69"/>
        <end position="150"/>
    </location>
</feature>
<evidence type="ECO:0000313" key="2">
    <source>
        <dbReference type="EMBL" id="SCZ97136.1"/>
    </source>
</evidence>
<proteinExistence type="predicted"/>
<gene>
    <name evidence="2" type="ORF">BZ3500_MVSOF-1268-A1-R1_CHR4-2G07014</name>
</gene>
<accession>A0A2X0KYV2</accession>
<feature type="region of interest" description="Disordered" evidence="1">
    <location>
        <begin position="187"/>
        <end position="216"/>
    </location>
</feature>
<keyword evidence="3" id="KW-1185">Reference proteome</keyword>
<dbReference type="AlphaFoldDB" id="A0A2X0KYV2"/>
<organism evidence="2 3">
    <name type="scientific">Microbotryum saponariae</name>
    <dbReference type="NCBI Taxonomy" id="289078"/>
    <lineage>
        <taxon>Eukaryota</taxon>
        <taxon>Fungi</taxon>
        <taxon>Dikarya</taxon>
        <taxon>Basidiomycota</taxon>
        <taxon>Pucciniomycotina</taxon>
        <taxon>Microbotryomycetes</taxon>
        <taxon>Microbotryales</taxon>
        <taxon>Microbotryaceae</taxon>
        <taxon>Microbotryum</taxon>
    </lineage>
</organism>